<name>A0A6J4Q5U5_9ACTN</name>
<feature type="region of interest" description="Disordered" evidence="1">
    <location>
        <begin position="1"/>
        <end position="132"/>
    </location>
</feature>
<keyword evidence="2" id="KW-0378">Hydrolase</keyword>
<feature type="non-terminal residue" evidence="2">
    <location>
        <position position="175"/>
    </location>
</feature>
<gene>
    <name evidence="2" type="ORF">AVDCRST_MAG35-2810</name>
</gene>
<feature type="compositionally biased region" description="Low complexity" evidence="1">
    <location>
        <begin position="84"/>
        <end position="100"/>
    </location>
</feature>
<feature type="compositionally biased region" description="Low complexity" evidence="1">
    <location>
        <begin position="122"/>
        <end position="132"/>
    </location>
</feature>
<dbReference type="AlphaFoldDB" id="A0A6J4Q5U5"/>
<feature type="compositionally biased region" description="Basic residues" evidence="1">
    <location>
        <begin position="103"/>
        <end position="121"/>
    </location>
</feature>
<reference evidence="2" key="1">
    <citation type="submission" date="2020-02" db="EMBL/GenBank/DDBJ databases">
        <authorList>
            <person name="Meier V. D."/>
        </authorList>
    </citation>
    <scope>NUCLEOTIDE SEQUENCE</scope>
    <source>
        <strain evidence="2">AVDCRST_MAG35</strain>
    </source>
</reference>
<organism evidence="2">
    <name type="scientific">uncultured Quadrisphaera sp</name>
    <dbReference type="NCBI Taxonomy" id="904978"/>
    <lineage>
        <taxon>Bacteria</taxon>
        <taxon>Bacillati</taxon>
        <taxon>Actinomycetota</taxon>
        <taxon>Actinomycetes</taxon>
        <taxon>Kineosporiales</taxon>
        <taxon>Kineosporiaceae</taxon>
        <taxon>Quadrisphaera</taxon>
        <taxon>environmental samples</taxon>
    </lineage>
</organism>
<dbReference type="EMBL" id="CADCUY010000553">
    <property type="protein sequence ID" value="CAA9434248.1"/>
    <property type="molecule type" value="Genomic_DNA"/>
</dbReference>
<feature type="compositionally biased region" description="Low complexity" evidence="1">
    <location>
        <begin position="1"/>
        <end position="12"/>
    </location>
</feature>
<dbReference type="EC" id="3.6.3.14" evidence="2"/>
<evidence type="ECO:0000256" key="1">
    <source>
        <dbReference type="SAM" id="MobiDB-lite"/>
    </source>
</evidence>
<accession>A0A6J4Q5U5</accession>
<feature type="non-terminal residue" evidence="2">
    <location>
        <position position="1"/>
    </location>
</feature>
<proteinExistence type="predicted"/>
<dbReference type="GO" id="GO:0016787">
    <property type="term" value="F:hydrolase activity"/>
    <property type="evidence" value="ECO:0007669"/>
    <property type="project" value="UniProtKB-KW"/>
</dbReference>
<evidence type="ECO:0000313" key="2">
    <source>
        <dbReference type="EMBL" id="CAA9434248.1"/>
    </source>
</evidence>
<feature type="compositionally biased region" description="Basic and acidic residues" evidence="1">
    <location>
        <begin position="13"/>
        <end position="25"/>
    </location>
</feature>
<sequence length="175" mass="18416">SLPALPAAAADAVRAHPGEQPRGDHPGGPVPDDEPGRLPPRARARGLGRLPGRQPAAQGPRGLLPQPRAPGPARLRGAGRLRARAADLPGHPAGHPDAAALRQHVRRAHPPAAVRPRRRVPAPRGRGPAQARLDPGVRDVLHLHGVRDPDLVPAGLRLHPAGLHLHRRGLRRGAL</sequence>
<protein>
    <submittedName>
        <fullName evidence="2">ATP synthase F0 sector subunit a</fullName>
        <ecNumber evidence="2">3.6.3.14</ecNumber>
    </submittedName>
</protein>
<feature type="compositionally biased region" description="Low complexity" evidence="1">
    <location>
        <begin position="47"/>
        <end position="76"/>
    </location>
</feature>